<evidence type="ECO:0000313" key="2">
    <source>
        <dbReference type="EMBL" id="KAJ2867870.1"/>
    </source>
</evidence>
<sequence length="228" mass="25520">MALLRRCQSFSDTFDTVSESWCSVHYSPQRPTFADTPMLPLSPEPAHQRVATWLEQQHSEAMQPAAAASHTTCRRRSLSEVSLADFLRCAGPHRPSFLDQNSRSRVQETTHSKRRVGWVASKLSEKHKDDDSALLSAGNYHKQHPRPRFEEKEAEEELLPTADTDAEFLSHVLSHFVAFQPLDFPRASAALADQHIDPADTPAKDSGGLWAYLSGALGELTRDVTFIQ</sequence>
<organism evidence="2 3">
    <name type="scientific">Coemansia aciculifera</name>
    <dbReference type="NCBI Taxonomy" id="417176"/>
    <lineage>
        <taxon>Eukaryota</taxon>
        <taxon>Fungi</taxon>
        <taxon>Fungi incertae sedis</taxon>
        <taxon>Zoopagomycota</taxon>
        <taxon>Kickxellomycotina</taxon>
        <taxon>Kickxellomycetes</taxon>
        <taxon>Kickxellales</taxon>
        <taxon>Kickxellaceae</taxon>
        <taxon>Coemansia</taxon>
    </lineage>
</organism>
<feature type="region of interest" description="Disordered" evidence="1">
    <location>
        <begin position="129"/>
        <end position="149"/>
    </location>
</feature>
<dbReference type="Proteomes" id="UP001140074">
    <property type="component" value="Unassembled WGS sequence"/>
</dbReference>
<dbReference type="AlphaFoldDB" id="A0A9W8IQH0"/>
<gene>
    <name evidence="2" type="ORF">GGH94_000538</name>
</gene>
<evidence type="ECO:0000313" key="3">
    <source>
        <dbReference type="Proteomes" id="UP001140074"/>
    </source>
</evidence>
<reference evidence="2" key="1">
    <citation type="submission" date="2022-07" db="EMBL/GenBank/DDBJ databases">
        <title>Phylogenomic reconstructions and comparative analyses of Kickxellomycotina fungi.</title>
        <authorList>
            <person name="Reynolds N.K."/>
            <person name="Stajich J.E."/>
            <person name="Barry K."/>
            <person name="Grigoriev I.V."/>
            <person name="Crous P."/>
            <person name="Smith M.E."/>
        </authorList>
    </citation>
    <scope>NUCLEOTIDE SEQUENCE</scope>
    <source>
        <strain evidence="2">RSA 476</strain>
    </source>
</reference>
<protein>
    <submittedName>
        <fullName evidence="2">Uncharacterized protein</fullName>
    </submittedName>
</protein>
<keyword evidence="3" id="KW-1185">Reference proteome</keyword>
<name>A0A9W8IQH0_9FUNG</name>
<comment type="caution">
    <text evidence="2">The sequence shown here is derived from an EMBL/GenBank/DDBJ whole genome shotgun (WGS) entry which is preliminary data.</text>
</comment>
<accession>A0A9W8IQH0</accession>
<dbReference type="EMBL" id="JANBUY010000010">
    <property type="protein sequence ID" value="KAJ2867870.1"/>
    <property type="molecule type" value="Genomic_DNA"/>
</dbReference>
<proteinExistence type="predicted"/>
<evidence type="ECO:0000256" key="1">
    <source>
        <dbReference type="SAM" id="MobiDB-lite"/>
    </source>
</evidence>